<dbReference type="Gene3D" id="3.40.50.300">
    <property type="entry name" value="P-loop containing nucleotide triphosphate hydrolases"/>
    <property type="match status" value="2"/>
</dbReference>
<protein>
    <submittedName>
        <fullName evidence="4">DEAD/DEAH box helicase</fullName>
    </submittedName>
</protein>
<dbReference type="SMART" id="SM00487">
    <property type="entry name" value="DEXDc"/>
    <property type="match status" value="1"/>
</dbReference>
<sequence length="797" mass="95173">MSKNLKQDLSNLKRNNMFQNIMKKLCLSKELETTEEVFILNFAMILIEMYKKYNKKTLIEFSYFVILKYSLTSKNYLPLYDFSYEMGFYPIIDEIFKHKLVDFDSPRQVIYHSLVNDYKDDYVNTFEQKESKSNFIKSKEKEISYTAPTSYGKSEVMISLVKDGNYNNVCIIVPSKSLLVQTFNSLKSSELNYKLILHDEMYKPDESRKNLFILTQERALRLFDKWKPDFDIIFVDEAHNLLDLDSERRSVLLARFLKKYKKSRNTRIAYLSPFVAKTSSLKMNDVEISNYKIEYNMKEPELYLYNKQCETYYYNRFTNEFYYIKTDYDSYLEYIIENSNQKNFVYITQPKKIEEFAHQLIKHLPDIESNDLAELISTIEGEVDTNYNLVECLKKGVIYLHAQMPQIIKEFLESKFKELSDLKCVIGNSVVLEGINMPVQTMFILSQSYLNEKKALNLIGRVNRLNFIFNSKENNLDMLVPRIHFVDTVYYNSRTSKLSNFMLRLRSTDFDDDIKNPLLDNFENITEKERVILHEEECLDEDTKEDVIKNLEKTLIKNGVSKFYKNFEVSLKRIYNNIVKLRDNYENIYDRLYAIFIRSNENNTVYGVKRLQKPEARMFYHYYLANNYFKGLKENIRLQYTFYKTKVNDDYKLYVDKFGEISYRSDDYEESFKKCYINLKGKSDKDLKNIAIRKISVEEKFIKYTLGSFVDAMYELGLIVLEEYNYFHYGTTRLEELDLIYRGIPFYLVKAITDDKQIENIIIDNFGNLLANQIFLEYLKTKPVLFRFEVEKYIMNV</sequence>
<dbReference type="InterPro" id="IPR011545">
    <property type="entry name" value="DEAD/DEAH_box_helicase_dom"/>
</dbReference>
<evidence type="ECO:0000259" key="3">
    <source>
        <dbReference type="PROSITE" id="PS51192"/>
    </source>
</evidence>
<dbReference type="Pfam" id="PF00270">
    <property type="entry name" value="DEAD"/>
    <property type="match status" value="1"/>
</dbReference>
<dbReference type="KEGG" id="tbk:HF295_07635"/>
<proteinExistence type="predicted"/>
<accession>A0A7L6N630</accession>
<dbReference type="PROSITE" id="PS51192">
    <property type="entry name" value="HELICASE_ATP_BIND_1"/>
    <property type="match status" value="1"/>
</dbReference>
<dbReference type="GO" id="GO:0003676">
    <property type="term" value="F:nucleic acid binding"/>
    <property type="evidence" value="ECO:0007669"/>
    <property type="project" value="InterPro"/>
</dbReference>
<name>A0A7L6N630_9MOLU</name>
<dbReference type="EMBL" id="CP051151">
    <property type="protein sequence ID" value="QLY40727.1"/>
    <property type="molecule type" value="Genomic_DNA"/>
</dbReference>
<dbReference type="InterPro" id="IPR027417">
    <property type="entry name" value="P-loop_NTPase"/>
</dbReference>
<dbReference type="GO" id="GO:0004386">
    <property type="term" value="F:helicase activity"/>
    <property type="evidence" value="ECO:0007669"/>
    <property type="project" value="UniProtKB-KW"/>
</dbReference>
<evidence type="ECO:0000256" key="2">
    <source>
        <dbReference type="ARBA" id="ARBA00022840"/>
    </source>
</evidence>
<evidence type="ECO:0000313" key="5">
    <source>
        <dbReference type="Proteomes" id="UP000512167"/>
    </source>
</evidence>
<keyword evidence="2" id="KW-0067">ATP-binding</keyword>
<gene>
    <name evidence="4" type="ORF">HF295_07635</name>
</gene>
<keyword evidence="5" id="KW-1185">Reference proteome</keyword>
<dbReference type="AlphaFoldDB" id="A0A7L6N630"/>
<dbReference type="SMART" id="SM00490">
    <property type="entry name" value="HELICc"/>
    <property type="match status" value="1"/>
</dbReference>
<keyword evidence="4" id="KW-0378">Hydrolase</keyword>
<dbReference type="SUPFAM" id="SSF52540">
    <property type="entry name" value="P-loop containing nucleoside triphosphate hydrolases"/>
    <property type="match status" value="1"/>
</dbReference>
<keyword evidence="4" id="KW-0347">Helicase</keyword>
<dbReference type="Proteomes" id="UP000512167">
    <property type="component" value="Chromosome"/>
</dbReference>
<dbReference type="InterPro" id="IPR014001">
    <property type="entry name" value="Helicase_ATP-bd"/>
</dbReference>
<dbReference type="RefSeq" id="WP_312031575.1">
    <property type="nucleotide sequence ID" value="NZ_CP051151.1"/>
</dbReference>
<evidence type="ECO:0000313" key="4">
    <source>
        <dbReference type="EMBL" id="QLY40727.1"/>
    </source>
</evidence>
<dbReference type="InterPro" id="IPR001650">
    <property type="entry name" value="Helicase_C-like"/>
</dbReference>
<reference evidence="4 5" key="1">
    <citation type="submission" date="2020-04" db="EMBL/GenBank/DDBJ databases">
        <authorList>
            <person name="Zheng R.K."/>
            <person name="Sun C.M."/>
        </authorList>
    </citation>
    <scope>NUCLEOTIDE SEQUENCE [LARGE SCALE GENOMIC DNA]</scope>
    <source>
        <strain evidence="5">zrk29</strain>
    </source>
</reference>
<dbReference type="GO" id="GO:0005524">
    <property type="term" value="F:ATP binding"/>
    <property type="evidence" value="ECO:0007669"/>
    <property type="project" value="UniProtKB-KW"/>
</dbReference>
<keyword evidence="1" id="KW-0547">Nucleotide-binding</keyword>
<evidence type="ECO:0000256" key="1">
    <source>
        <dbReference type="ARBA" id="ARBA00022741"/>
    </source>
</evidence>
<organism evidence="4 5">
    <name type="scientific">Hujiaoplasma nucleasis</name>
    <dbReference type="NCBI Taxonomy" id="2725268"/>
    <lineage>
        <taxon>Bacteria</taxon>
        <taxon>Bacillati</taxon>
        <taxon>Mycoplasmatota</taxon>
        <taxon>Mollicutes</taxon>
        <taxon>Candidatus Izemoplasmatales</taxon>
        <taxon>Hujiaoplasmataceae</taxon>
        <taxon>Hujiaoplasma</taxon>
    </lineage>
</organism>
<feature type="domain" description="Helicase ATP-binding" evidence="3">
    <location>
        <begin position="134"/>
        <end position="293"/>
    </location>
</feature>